<dbReference type="AlphaFoldDB" id="A0A183UF20"/>
<protein>
    <submittedName>
        <fullName evidence="1 3">Uncharacterized protein</fullName>
    </submittedName>
</protein>
<evidence type="ECO:0000313" key="3">
    <source>
        <dbReference type="WBParaSite" id="TCNE_0000709001-mRNA-1"/>
    </source>
</evidence>
<evidence type="ECO:0000313" key="1">
    <source>
        <dbReference type="EMBL" id="VDM38411.1"/>
    </source>
</evidence>
<dbReference type="WBParaSite" id="TCNE_0000709001-mRNA-1">
    <property type="protein sequence ID" value="TCNE_0000709001-mRNA-1"/>
    <property type="gene ID" value="TCNE_0000709001"/>
</dbReference>
<reference evidence="3" key="1">
    <citation type="submission" date="2016-06" db="UniProtKB">
        <authorList>
            <consortium name="WormBaseParasite"/>
        </authorList>
    </citation>
    <scope>IDENTIFICATION</scope>
</reference>
<proteinExistence type="predicted"/>
<reference evidence="1 2" key="2">
    <citation type="submission" date="2018-11" db="EMBL/GenBank/DDBJ databases">
        <authorList>
            <consortium name="Pathogen Informatics"/>
        </authorList>
    </citation>
    <scope>NUCLEOTIDE SEQUENCE [LARGE SCALE GENOMIC DNA]</scope>
</reference>
<evidence type="ECO:0000313" key="2">
    <source>
        <dbReference type="Proteomes" id="UP000050794"/>
    </source>
</evidence>
<sequence>MEPIPEEELELTALTSTRTVKREQKSRLTEVYTSEQVDTLVSTVPESAVPDSWKLANEEVYIDPRSSFCSHLIRSVVVGVRSDCDTEESMASTYVTEALAGPTSARGSTYSYTYESHYDEPPHESEEEVSTYAIGDSEVERLSTQTQKVSTASDFIIMRKRKSWEKLTNIVFINNCIWLLVADEGLW</sequence>
<dbReference type="EMBL" id="UYWY01019612">
    <property type="protein sequence ID" value="VDM38411.1"/>
    <property type="molecule type" value="Genomic_DNA"/>
</dbReference>
<keyword evidence="2" id="KW-1185">Reference proteome</keyword>
<organism evidence="2 3">
    <name type="scientific">Toxocara canis</name>
    <name type="common">Canine roundworm</name>
    <dbReference type="NCBI Taxonomy" id="6265"/>
    <lineage>
        <taxon>Eukaryota</taxon>
        <taxon>Metazoa</taxon>
        <taxon>Ecdysozoa</taxon>
        <taxon>Nematoda</taxon>
        <taxon>Chromadorea</taxon>
        <taxon>Rhabditida</taxon>
        <taxon>Spirurina</taxon>
        <taxon>Ascaridomorpha</taxon>
        <taxon>Ascaridoidea</taxon>
        <taxon>Toxocaridae</taxon>
        <taxon>Toxocara</taxon>
    </lineage>
</organism>
<dbReference type="Proteomes" id="UP000050794">
    <property type="component" value="Unassembled WGS sequence"/>
</dbReference>
<name>A0A183UF20_TOXCA</name>
<gene>
    <name evidence="1" type="ORF">TCNE_LOCUS7090</name>
</gene>
<accession>A0A183UF20</accession>